<organism evidence="15">
    <name type="scientific">Percolomonas cosmopolitus</name>
    <dbReference type="NCBI Taxonomy" id="63605"/>
    <lineage>
        <taxon>Eukaryota</taxon>
        <taxon>Discoba</taxon>
        <taxon>Heterolobosea</taxon>
        <taxon>Tetramitia</taxon>
        <taxon>Eutetramitia</taxon>
        <taxon>Percolomonadidae</taxon>
        <taxon>Percolomonas</taxon>
    </lineage>
</organism>
<dbReference type="InterPro" id="IPR049730">
    <property type="entry name" value="SNF2/RAD54-like_C"/>
</dbReference>
<dbReference type="SMART" id="SM00490">
    <property type="entry name" value="HELICc"/>
    <property type="match status" value="1"/>
</dbReference>
<dbReference type="SUPFAM" id="SSF47370">
    <property type="entry name" value="Bromodomain"/>
    <property type="match status" value="1"/>
</dbReference>
<keyword evidence="7" id="KW-0175">Coiled coil</keyword>
<dbReference type="CDD" id="cd04369">
    <property type="entry name" value="Bromodomain"/>
    <property type="match status" value="1"/>
</dbReference>
<dbReference type="SUPFAM" id="SSF52540">
    <property type="entry name" value="P-loop containing nucleoside triphosphate hydrolases"/>
    <property type="match status" value="2"/>
</dbReference>
<comment type="subcellular location">
    <subcellularLocation>
        <location evidence="1">Nucleus</location>
    </subcellularLocation>
</comment>
<feature type="domain" description="Bromo" evidence="12">
    <location>
        <begin position="1156"/>
        <end position="1226"/>
    </location>
</feature>
<keyword evidence="6" id="KW-0067">ATP-binding</keyword>
<dbReference type="Gene3D" id="3.40.50.10810">
    <property type="entry name" value="Tandem AAA-ATPase domain"/>
    <property type="match status" value="1"/>
</dbReference>
<dbReference type="PROSITE" id="PS51194">
    <property type="entry name" value="HELICASE_CTER"/>
    <property type="match status" value="1"/>
</dbReference>
<evidence type="ECO:0000256" key="8">
    <source>
        <dbReference type="ARBA" id="ARBA00023117"/>
    </source>
</evidence>
<feature type="region of interest" description="Disordered" evidence="11">
    <location>
        <begin position="23"/>
        <end position="62"/>
    </location>
</feature>
<evidence type="ECO:0000256" key="2">
    <source>
        <dbReference type="ARBA" id="ARBA00007025"/>
    </source>
</evidence>
<feature type="compositionally biased region" description="Polar residues" evidence="11">
    <location>
        <begin position="23"/>
        <end position="48"/>
    </location>
</feature>
<evidence type="ECO:0000256" key="10">
    <source>
        <dbReference type="PROSITE-ProRule" id="PRU00035"/>
    </source>
</evidence>
<dbReference type="InterPro" id="IPR027417">
    <property type="entry name" value="P-loop_NTPase"/>
</dbReference>
<evidence type="ECO:0000259" key="14">
    <source>
        <dbReference type="PROSITE" id="PS51194"/>
    </source>
</evidence>
<evidence type="ECO:0000256" key="5">
    <source>
        <dbReference type="ARBA" id="ARBA00022806"/>
    </source>
</evidence>
<feature type="domain" description="Helicase ATP-binding" evidence="13">
    <location>
        <begin position="499"/>
        <end position="665"/>
    </location>
</feature>
<dbReference type="Pfam" id="PF00176">
    <property type="entry name" value="SNF2-rel_dom"/>
    <property type="match status" value="1"/>
</dbReference>
<accession>A0A7S1KQX6</accession>
<dbReference type="PRINTS" id="PR00503">
    <property type="entry name" value="BROMODOMAIN"/>
</dbReference>
<dbReference type="GO" id="GO:0005634">
    <property type="term" value="C:nucleus"/>
    <property type="evidence" value="ECO:0007669"/>
    <property type="project" value="UniProtKB-SubCell"/>
</dbReference>
<dbReference type="Pfam" id="PF14619">
    <property type="entry name" value="SnAC"/>
    <property type="match status" value="1"/>
</dbReference>
<keyword evidence="8 10" id="KW-0103">Bromodomain</keyword>
<dbReference type="Gene3D" id="1.20.920.10">
    <property type="entry name" value="Bromodomain-like"/>
    <property type="match status" value="1"/>
</dbReference>
<evidence type="ECO:0000259" key="12">
    <source>
        <dbReference type="PROSITE" id="PS50014"/>
    </source>
</evidence>
<dbReference type="InterPro" id="IPR038718">
    <property type="entry name" value="SNF2-like_sf"/>
</dbReference>
<dbReference type="GO" id="GO:0004386">
    <property type="term" value="F:helicase activity"/>
    <property type="evidence" value="ECO:0007669"/>
    <property type="project" value="UniProtKB-KW"/>
</dbReference>
<dbReference type="PROSITE" id="PS00633">
    <property type="entry name" value="BROMODOMAIN_1"/>
    <property type="match status" value="1"/>
</dbReference>
<evidence type="ECO:0000256" key="11">
    <source>
        <dbReference type="SAM" id="MobiDB-lite"/>
    </source>
</evidence>
<dbReference type="InterPro" id="IPR036427">
    <property type="entry name" value="Bromodomain-like_sf"/>
</dbReference>
<dbReference type="Pfam" id="PF00271">
    <property type="entry name" value="Helicase_C"/>
    <property type="match status" value="1"/>
</dbReference>
<evidence type="ECO:0000256" key="6">
    <source>
        <dbReference type="ARBA" id="ARBA00022840"/>
    </source>
</evidence>
<name>A0A7S1KQX6_9EUKA</name>
<reference evidence="15" key="1">
    <citation type="submission" date="2021-01" db="EMBL/GenBank/DDBJ databases">
        <authorList>
            <person name="Corre E."/>
            <person name="Pelletier E."/>
            <person name="Niang G."/>
            <person name="Scheremetjew M."/>
            <person name="Finn R."/>
            <person name="Kale V."/>
            <person name="Holt S."/>
            <person name="Cochrane G."/>
            <person name="Meng A."/>
            <person name="Brown T."/>
            <person name="Cohen L."/>
        </authorList>
    </citation>
    <scope>NUCLEOTIDE SEQUENCE</scope>
    <source>
        <strain evidence="15">WS</strain>
    </source>
</reference>
<protein>
    <submittedName>
        <fullName evidence="15">Uncharacterized protein</fullName>
    </submittedName>
</protein>
<gene>
    <name evidence="15" type="ORF">PCOS0759_LOCUS5054</name>
</gene>
<dbReference type="SMART" id="SM00297">
    <property type="entry name" value="BROMO"/>
    <property type="match status" value="1"/>
</dbReference>
<dbReference type="InterPro" id="IPR014001">
    <property type="entry name" value="Helicase_ATP-bd"/>
</dbReference>
<dbReference type="SMART" id="SM00487">
    <property type="entry name" value="DEXDc"/>
    <property type="match status" value="1"/>
</dbReference>
<dbReference type="InterPro" id="IPR029295">
    <property type="entry name" value="SnAC"/>
</dbReference>
<dbReference type="InterPro" id="IPR001487">
    <property type="entry name" value="Bromodomain"/>
</dbReference>
<keyword evidence="3" id="KW-0547">Nucleotide-binding</keyword>
<dbReference type="EMBL" id="HBGD01006076">
    <property type="protein sequence ID" value="CAD9081814.1"/>
    <property type="molecule type" value="Transcribed_RNA"/>
</dbReference>
<evidence type="ECO:0000259" key="13">
    <source>
        <dbReference type="PROSITE" id="PS51192"/>
    </source>
</evidence>
<evidence type="ECO:0000256" key="1">
    <source>
        <dbReference type="ARBA" id="ARBA00004123"/>
    </source>
</evidence>
<dbReference type="GO" id="GO:0005524">
    <property type="term" value="F:ATP binding"/>
    <property type="evidence" value="ECO:0007669"/>
    <property type="project" value="UniProtKB-KW"/>
</dbReference>
<evidence type="ECO:0000313" key="15">
    <source>
        <dbReference type="EMBL" id="CAD9081814.1"/>
    </source>
</evidence>
<feature type="domain" description="Helicase C-terminal" evidence="14">
    <location>
        <begin position="799"/>
        <end position="962"/>
    </location>
</feature>
<comment type="similarity">
    <text evidence="2">Belongs to the SNF2/RAD54 helicase family.</text>
</comment>
<sequence>MNASLGDSGQSILSTSSIPQQQMFQYPSSSPLQQSVKGDGITTTTTNAFLPPAAPQPTVSSDYTSPSHLLKILTNLKKQGCTPDSNPRYAYLLRYLKYLTNDDAKKVNSTVSQSGAKKDTGGVSSSHMAQIKSQIYFSNASADRKSTTNLPPLAESLKGRRSTLEYERSVNGTVCITENADQSILEDRVFSDYAPGEERTIHNREKEWLRLCVAQRFDELANLYNGKAPIVGGYVDQLVSNHTQAPFVERLHSAIELKKLALLPLQRKVRQDLIANVKPSEERFTDDAKFQSAFVEKKKVHVKQPQKLSLTSQVMQRRNEMLESSRETEDIVKHLNKELSKFWDNKRKEEANERELYKQQRLDALRGNNEEAYYKLLQQDENQQRLMELLRQTDECLKALGAQLVQNRTVTTSSAPASDENAYISADLNDIEQETEMQVVEENTDDEGGRQNIYQKFMQNQNSYYKIAHRTRERVDKQPTSLQFGNLKPYQLKGLQWLVSLYNNKLNGILADEMGLGKTIQTISLIAYLQEFKNNEGPHLIIVPLGTLQNWANEFQRWAPHLTVVVYSGHSDERKKLNKKYIRTGKFNVVLTQYEYITRDHRVLKKPKWSYIIMDEGHRIKNAKCKLVLTLEKYYVSGHRLLLTGTPLQNDLKELWSLLHFLLPNVFESVESFESWFNMPFNQKNKRSMNEEEVLLVVTRLHQVLRPFLLRRVKDDVLNQLPEKVEHIIYCDISAMQKKMYTQLANNCRILINNGGAVKAKSLNNSVMQLRKVANHPYLFLQEYSIDENVIRASGKFAILDNIMYKLKQTGHRILLFSQMTQTLDILEDFCKFRDYTHLRLDGNVKAAERGPLLDEFNKKDSPYFIFLLSTRAGGLGLNLQTADTVILFDSDWNPQQDLQAMARAHRIGQTKSVRVFTFCTITPVEEKILARAQEKRTTEMQVIGAGKFNENSTQRERQNLLQQLISQKSEFKLDKVPNSEQFNRLIARGDEEVELFQKIDKLREKQHEEYFGELGYDPIPPALMSEVELPDWLRNSADSITEDKNEAVDEENNREKRKAKRHYFTDLTEDQFDKFLDGEITYESLRVGQDVHGNTDDSVKRKRDGLDDGEEVGEDMEDDGESSARKRKRVRTLSPLQEEMLVLLNRLLAMENPQTGDRLALYFIELPDRISFADYYNLIENPISFSEIQEKIESGSYESWQDMDADLQLLVQNCKTYNLPGTPICGDADAIYAEFRRECPE</sequence>
<dbReference type="PANTHER" id="PTHR10799">
    <property type="entry name" value="SNF2/RAD54 HELICASE FAMILY"/>
    <property type="match status" value="1"/>
</dbReference>
<dbReference type="Gene3D" id="3.40.50.300">
    <property type="entry name" value="P-loop containing nucleotide triphosphate hydrolases"/>
    <property type="match status" value="1"/>
</dbReference>
<keyword evidence="4" id="KW-0378">Hydrolase</keyword>
<dbReference type="InterPro" id="IPR001650">
    <property type="entry name" value="Helicase_C-like"/>
</dbReference>
<proteinExistence type="inferred from homology"/>
<evidence type="ECO:0000256" key="3">
    <source>
        <dbReference type="ARBA" id="ARBA00022741"/>
    </source>
</evidence>
<evidence type="ECO:0000256" key="4">
    <source>
        <dbReference type="ARBA" id="ARBA00022801"/>
    </source>
</evidence>
<feature type="compositionally biased region" description="Acidic residues" evidence="11">
    <location>
        <begin position="1108"/>
        <end position="1122"/>
    </location>
</feature>
<dbReference type="PROSITE" id="PS51192">
    <property type="entry name" value="HELICASE_ATP_BIND_1"/>
    <property type="match status" value="1"/>
</dbReference>
<dbReference type="PROSITE" id="PS50014">
    <property type="entry name" value="BROMODOMAIN_2"/>
    <property type="match status" value="1"/>
</dbReference>
<dbReference type="InterPro" id="IPR018359">
    <property type="entry name" value="Bromodomain_CS"/>
</dbReference>
<dbReference type="GO" id="GO:0016787">
    <property type="term" value="F:hydrolase activity"/>
    <property type="evidence" value="ECO:0007669"/>
    <property type="project" value="UniProtKB-KW"/>
</dbReference>
<dbReference type="FunFam" id="3.40.50.10810:FF:000015">
    <property type="entry name" value="lymphoid-specific helicase isoform X1"/>
    <property type="match status" value="1"/>
</dbReference>
<dbReference type="InterPro" id="IPR000330">
    <property type="entry name" value="SNF2_N"/>
</dbReference>
<dbReference type="Pfam" id="PF00439">
    <property type="entry name" value="Bromodomain"/>
    <property type="match status" value="1"/>
</dbReference>
<keyword evidence="9" id="KW-0539">Nucleus</keyword>
<evidence type="ECO:0000256" key="9">
    <source>
        <dbReference type="ARBA" id="ARBA00023242"/>
    </source>
</evidence>
<dbReference type="Gene3D" id="1.20.5.170">
    <property type="match status" value="1"/>
</dbReference>
<dbReference type="CDD" id="cd18793">
    <property type="entry name" value="SF2_C_SNF"/>
    <property type="match status" value="1"/>
</dbReference>
<dbReference type="GO" id="GO:0042393">
    <property type="term" value="F:histone binding"/>
    <property type="evidence" value="ECO:0007669"/>
    <property type="project" value="InterPro"/>
</dbReference>
<evidence type="ECO:0000256" key="7">
    <source>
        <dbReference type="ARBA" id="ARBA00023054"/>
    </source>
</evidence>
<keyword evidence="5" id="KW-0347">Helicase</keyword>
<dbReference type="AlphaFoldDB" id="A0A7S1KQX6"/>
<feature type="region of interest" description="Disordered" evidence="11">
    <location>
        <begin position="1092"/>
        <end position="1131"/>
    </location>
</feature>